<proteinExistence type="predicted"/>
<feature type="transmembrane region" description="Helical" evidence="1">
    <location>
        <begin position="217"/>
        <end position="240"/>
    </location>
</feature>
<evidence type="ECO:0000256" key="1">
    <source>
        <dbReference type="SAM" id="Phobius"/>
    </source>
</evidence>
<feature type="transmembrane region" description="Helical" evidence="1">
    <location>
        <begin position="136"/>
        <end position="156"/>
    </location>
</feature>
<dbReference type="AlphaFoldDB" id="A0A1G8LK14"/>
<protein>
    <recommendedName>
        <fullName evidence="4">Patatin-like phospholipase</fullName>
    </recommendedName>
</protein>
<evidence type="ECO:0000313" key="2">
    <source>
        <dbReference type="EMBL" id="SDI56069.1"/>
    </source>
</evidence>
<dbReference type="SUPFAM" id="SSF52151">
    <property type="entry name" value="FabD/lysophospholipase-like"/>
    <property type="match status" value="1"/>
</dbReference>
<dbReference type="InterPro" id="IPR016035">
    <property type="entry name" value="Acyl_Trfase/lysoPLipase"/>
</dbReference>
<feature type="transmembrane region" description="Helical" evidence="1">
    <location>
        <begin position="68"/>
        <end position="87"/>
    </location>
</feature>
<dbReference type="STRING" id="490829.SAMN05421850_103341"/>
<dbReference type="Proteomes" id="UP000199340">
    <property type="component" value="Unassembled WGS sequence"/>
</dbReference>
<keyword evidence="3" id="KW-1185">Reference proteome</keyword>
<gene>
    <name evidence="2" type="ORF">SAMN05421850_103341</name>
</gene>
<dbReference type="RefSeq" id="WP_090028277.1">
    <property type="nucleotide sequence ID" value="NZ_FNEB01000003.1"/>
</dbReference>
<evidence type="ECO:0000313" key="3">
    <source>
        <dbReference type="Proteomes" id="UP000199340"/>
    </source>
</evidence>
<accession>A0A1G8LK14</accession>
<keyword evidence="1" id="KW-1133">Transmembrane helix</keyword>
<evidence type="ECO:0008006" key="4">
    <source>
        <dbReference type="Google" id="ProtNLM"/>
    </source>
</evidence>
<dbReference type="EMBL" id="FNEB01000003">
    <property type="protein sequence ID" value="SDI56069.1"/>
    <property type="molecule type" value="Genomic_DNA"/>
</dbReference>
<keyword evidence="1" id="KW-0812">Transmembrane</keyword>
<sequence>MRRSVINVLEYTYGPVIVSALFCYFLAASDPAQEVILGHLADFQIYQAPEAANQAGLFTQDEHRSGRLQMAVVLLIALPFFTVWSARQALRLCDMDNEPAAPFIIALIPLMFIIAYPTALIGALRSPEAPALDQNTLAWLFAALVFVLMQFLAAVARMGNAQLYTQALDWLDTIISKDTMPALWMVLRGYVIHGLAALFMVIVIWKGFFSPGTTGQIGALGMAAGFAAAAALLLAALTVLSHRVAGNFPLVLVLLGLSGALVSPVVAVAVVVGLILLILLTRASARSRTPLFLLTGIALVYSGSHLVDGACQTWSGCNHVQGVPPAEKPIYSAQRAFQDWPRAASAPVRIAAAQGGGLYAAYHTAYYLAARTDTDPDFTRTLFAISGVSGGSVGGGVYWAIRQSGVCDRADAAPDCHRAAVDAILRRDFLTPALAGLLFRDNLDNVVPYSAAFEEPIDRGAVLEAALADALGDWTEAQGLGRPAYFDRALTASWSPDKGAPLLVFNATRVDNGHHYILSPLRQIRGGVPGLLELWGGRDLTVGNAMVISARFPVVTPPARVRVRTPGQPDRPQVIQLADGGYFDNSGLESVTELLHALKNDMNGTRVEVIQFTADETAAPPQVKGTFGAPLSAFTAAWRARRDLTATRVMQFFPAQDAPPSPDAPIPMNVVMCVARTIPHEVNFTVSWYLAQKTFDAIKLQIEEGHGAIPMDRKNVSFDTVLQRTGGVPDCSTKNGLTPPGVQVAAQ</sequence>
<feature type="transmembrane region" description="Helical" evidence="1">
    <location>
        <begin position="99"/>
        <end position="124"/>
    </location>
</feature>
<reference evidence="2 3" key="1">
    <citation type="submission" date="2016-10" db="EMBL/GenBank/DDBJ databases">
        <authorList>
            <person name="de Groot N.N."/>
        </authorList>
    </citation>
    <scope>NUCLEOTIDE SEQUENCE [LARGE SCALE GENOMIC DNA]</scope>
    <source>
        <strain evidence="2 3">DSM 28010</strain>
    </source>
</reference>
<feature type="transmembrane region" description="Helical" evidence="1">
    <location>
        <begin position="252"/>
        <end position="279"/>
    </location>
</feature>
<dbReference type="OrthoDB" id="581211at2"/>
<keyword evidence="1" id="KW-0472">Membrane</keyword>
<feature type="transmembrane region" description="Helical" evidence="1">
    <location>
        <begin position="182"/>
        <end position="205"/>
    </location>
</feature>
<name>A0A1G8LK14_9RHOB</name>
<organism evidence="2 3">
    <name type="scientific">Lutimaribacter saemankumensis</name>
    <dbReference type="NCBI Taxonomy" id="490829"/>
    <lineage>
        <taxon>Bacteria</taxon>
        <taxon>Pseudomonadati</taxon>
        <taxon>Pseudomonadota</taxon>
        <taxon>Alphaproteobacteria</taxon>
        <taxon>Rhodobacterales</taxon>
        <taxon>Roseobacteraceae</taxon>
        <taxon>Lutimaribacter</taxon>
    </lineage>
</organism>